<dbReference type="EMBL" id="MT418680">
    <property type="protein sequence ID" value="QKF94038.1"/>
    <property type="molecule type" value="Genomic_DNA"/>
</dbReference>
<organism evidence="1 2">
    <name type="scientific">Fadolivirus FV1/VV64</name>
    <dbReference type="NCBI Taxonomy" id="3070911"/>
    <lineage>
        <taxon>Viruses</taxon>
        <taxon>Varidnaviria</taxon>
        <taxon>Bamfordvirae</taxon>
        <taxon>Nucleocytoviricota</taxon>
        <taxon>Megaviricetes</taxon>
        <taxon>Imitervirales</taxon>
        <taxon>Mimiviridae</taxon>
        <taxon>Klosneuvirinae</taxon>
        <taxon>Fadolivirus</taxon>
        <taxon>Fadolivirus algeromassiliense</taxon>
    </lineage>
</organism>
<evidence type="ECO:0000313" key="1">
    <source>
        <dbReference type="EMBL" id="QKF94038.1"/>
    </source>
</evidence>
<name>A0A7D3R1T5_9VIRU</name>
<reference evidence="1 2" key="1">
    <citation type="submission" date="2020-04" db="EMBL/GenBank/DDBJ databases">
        <title>Advantages and limits of metagenomic assembly and binning of a giant virus.</title>
        <authorList>
            <person name="Schulz F."/>
            <person name="Andreani J."/>
            <person name="Francis R."/>
            <person name="Boudjemaa H."/>
            <person name="Bou Khalil J.Y."/>
            <person name="Lee J."/>
            <person name="La Scola B."/>
            <person name="Woyke T."/>
        </authorList>
    </citation>
    <scope>NUCLEOTIDE SEQUENCE [LARGE SCALE GENOMIC DNA]</scope>
    <source>
        <strain evidence="1 2">FV1/VV64</strain>
    </source>
</reference>
<proteinExistence type="predicted"/>
<protein>
    <submittedName>
        <fullName evidence="1">Uncharacterized protein</fullName>
    </submittedName>
</protein>
<gene>
    <name evidence="1" type="ORF">Fadolivirus_1_580</name>
</gene>
<dbReference type="Proteomes" id="UP001162001">
    <property type="component" value="Segment"/>
</dbReference>
<keyword evidence="2" id="KW-1185">Reference proteome</keyword>
<accession>A0A7D3R1T5</accession>
<evidence type="ECO:0000313" key="2">
    <source>
        <dbReference type="Proteomes" id="UP001162001"/>
    </source>
</evidence>
<sequence>MEGFIEFNPTFDDFGVDFSDCKIDTFDVIKKPKEKQNHITTTLDEYDEDTKERYRVLRLRKMDPIALVDLDPNYSFPFSHKWDPYTGERKGKDENGALWFDPDILIKHFYTKRLNKLWIKESDENGGYFQGIYDDGVGAGEDFFLTARGHHPEWYLFRLPIIDCYLTKSHNTQIITFGPKLTEDEITEIERLANLRPNNYRNLFGYNRPSLSEMKRLYDIAIAKIPRVDPDDIANMTQNELTQYYNKLNRQAVDTLMKMKG</sequence>